<name>A0A8X6UVW0_NEPPI</name>
<gene>
    <name evidence="1" type="ORF">NPIL_225281</name>
</gene>
<organism evidence="1 2">
    <name type="scientific">Nephila pilipes</name>
    <name type="common">Giant wood spider</name>
    <name type="synonym">Nephila maculata</name>
    <dbReference type="NCBI Taxonomy" id="299642"/>
    <lineage>
        <taxon>Eukaryota</taxon>
        <taxon>Metazoa</taxon>
        <taxon>Ecdysozoa</taxon>
        <taxon>Arthropoda</taxon>
        <taxon>Chelicerata</taxon>
        <taxon>Arachnida</taxon>
        <taxon>Araneae</taxon>
        <taxon>Araneomorphae</taxon>
        <taxon>Entelegynae</taxon>
        <taxon>Araneoidea</taxon>
        <taxon>Nephilidae</taxon>
        <taxon>Nephila</taxon>
    </lineage>
</organism>
<accession>A0A8X6UVW0</accession>
<protein>
    <submittedName>
        <fullName evidence="1">Uncharacterized protein</fullName>
    </submittedName>
</protein>
<evidence type="ECO:0000313" key="1">
    <source>
        <dbReference type="EMBL" id="GFU49614.1"/>
    </source>
</evidence>
<reference evidence="1" key="1">
    <citation type="submission" date="2020-08" db="EMBL/GenBank/DDBJ databases">
        <title>Multicomponent nature underlies the extraordinary mechanical properties of spider dragline silk.</title>
        <authorList>
            <person name="Kono N."/>
            <person name="Nakamura H."/>
            <person name="Mori M."/>
            <person name="Yoshida Y."/>
            <person name="Ohtoshi R."/>
            <person name="Malay A.D."/>
            <person name="Moran D.A.P."/>
            <person name="Tomita M."/>
            <person name="Numata K."/>
            <person name="Arakawa K."/>
        </authorList>
    </citation>
    <scope>NUCLEOTIDE SEQUENCE</scope>
</reference>
<sequence length="168" mass="19915">MQQRYLIIQLISARLNKGTCTQSGQVKEVPEPDIENPEYLGRVWICNTPPGPPRKRIRPCDPDFGKTAMQWFEEYEVSKDDADVSDAEWIIRNHEESEQECEENSNVDSEEEDDIFDMGNYYNGKRKKKKNRFKWFKKLLVSSHYKTQNHNIVLKLSIIRPNFRRMSD</sequence>
<evidence type="ECO:0000313" key="2">
    <source>
        <dbReference type="Proteomes" id="UP000887013"/>
    </source>
</evidence>
<keyword evidence="2" id="KW-1185">Reference proteome</keyword>
<dbReference type="AlphaFoldDB" id="A0A8X6UVW0"/>
<dbReference type="Proteomes" id="UP000887013">
    <property type="component" value="Unassembled WGS sequence"/>
</dbReference>
<dbReference type="EMBL" id="BMAW01037727">
    <property type="protein sequence ID" value="GFU49614.1"/>
    <property type="molecule type" value="Genomic_DNA"/>
</dbReference>
<comment type="caution">
    <text evidence="1">The sequence shown here is derived from an EMBL/GenBank/DDBJ whole genome shotgun (WGS) entry which is preliminary data.</text>
</comment>
<proteinExistence type="predicted"/>